<evidence type="ECO:0000256" key="2">
    <source>
        <dbReference type="SAM" id="Phobius"/>
    </source>
</evidence>
<comment type="caution">
    <text evidence="3">The sequence shown here is derived from an EMBL/GenBank/DDBJ whole genome shotgun (WGS) entry which is preliminary data.</text>
</comment>
<feature type="transmembrane region" description="Helical" evidence="2">
    <location>
        <begin position="92"/>
        <end position="112"/>
    </location>
</feature>
<dbReference type="GO" id="GO:0016410">
    <property type="term" value="F:N-acyltransferase activity"/>
    <property type="evidence" value="ECO:0007669"/>
    <property type="project" value="InterPro"/>
</dbReference>
<feature type="compositionally biased region" description="Low complexity" evidence="1">
    <location>
        <begin position="782"/>
        <end position="799"/>
    </location>
</feature>
<proteinExistence type="predicted"/>
<dbReference type="EMBL" id="NHYD01003976">
    <property type="protein sequence ID" value="PPQ67128.1"/>
    <property type="molecule type" value="Genomic_DNA"/>
</dbReference>
<dbReference type="PANTHER" id="PTHR38686">
    <property type="entry name" value="APOLIPOPROTEIN N-ACYLTRANSFERASE"/>
    <property type="match status" value="1"/>
</dbReference>
<dbReference type="InParanoid" id="A0A409VLM0"/>
<evidence type="ECO:0000313" key="3">
    <source>
        <dbReference type="EMBL" id="PPQ67128.1"/>
    </source>
</evidence>
<dbReference type="Proteomes" id="UP000283269">
    <property type="component" value="Unassembled WGS sequence"/>
</dbReference>
<dbReference type="InterPro" id="IPR036526">
    <property type="entry name" value="C-N_Hydrolase_sf"/>
</dbReference>
<keyword evidence="2" id="KW-0812">Transmembrane</keyword>
<evidence type="ECO:0008006" key="5">
    <source>
        <dbReference type="Google" id="ProtNLM"/>
    </source>
</evidence>
<gene>
    <name evidence="3" type="ORF">CVT25_005729</name>
</gene>
<dbReference type="Gene3D" id="3.60.110.10">
    <property type="entry name" value="Carbon-nitrogen hydrolase"/>
    <property type="match status" value="1"/>
</dbReference>
<feature type="region of interest" description="Disordered" evidence="1">
    <location>
        <begin position="782"/>
        <end position="802"/>
    </location>
</feature>
<dbReference type="AlphaFoldDB" id="A0A409VLM0"/>
<dbReference type="OrthoDB" id="2626014at2759"/>
<dbReference type="InterPro" id="IPR004563">
    <property type="entry name" value="Apolipo_AcylTrfase"/>
</dbReference>
<feature type="transmembrane region" description="Helical" evidence="2">
    <location>
        <begin position="217"/>
        <end position="239"/>
    </location>
</feature>
<keyword evidence="2" id="KW-1133">Transmembrane helix</keyword>
<evidence type="ECO:0000313" key="4">
    <source>
        <dbReference type="Proteomes" id="UP000283269"/>
    </source>
</evidence>
<feature type="transmembrane region" description="Helical" evidence="2">
    <location>
        <begin position="37"/>
        <end position="54"/>
    </location>
</feature>
<accession>A0A409VLM0</accession>
<dbReference type="GO" id="GO:0042158">
    <property type="term" value="P:lipoprotein biosynthetic process"/>
    <property type="evidence" value="ECO:0007669"/>
    <property type="project" value="InterPro"/>
</dbReference>
<organism evidence="3 4">
    <name type="scientific">Psilocybe cyanescens</name>
    <dbReference type="NCBI Taxonomy" id="93625"/>
    <lineage>
        <taxon>Eukaryota</taxon>
        <taxon>Fungi</taxon>
        <taxon>Dikarya</taxon>
        <taxon>Basidiomycota</taxon>
        <taxon>Agaricomycotina</taxon>
        <taxon>Agaricomycetes</taxon>
        <taxon>Agaricomycetidae</taxon>
        <taxon>Agaricales</taxon>
        <taxon>Agaricineae</taxon>
        <taxon>Strophariaceae</taxon>
        <taxon>Psilocybe</taxon>
    </lineage>
</organism>
<dbReference type="STRING" id="93625.A0A409VLM0"/>
<evidence type="ECO:0000256" key="1">
    <source>
        <dbReference type="SAM" id="MobiDB-lite"/>
    </source>
</evidence>
<dbReference type="PANTHER" id="PTHR38686:SF1">
    <property type="entry name" value="APOLIPOPROTEIN N-ACYLTRANSFERASE"/>
    <property type="match status" value="1"/>
</dbReference>
<sequence length="921" mass="102788">MDLRQVAFHEYRNATFIILAAVTSALAVRPDSTMLPLAGTLSVLLVYSPFLFRADKSRTRNVILTWIALSVGSPLSRIHASLDALSTPGGSLVALFLSSSILSAITLTALFFGTKYQGRPSLSSWSRITIFPALWATTWYAVSYLNPVGHLATWSAAQNNDAYKWLIPLLGPTSKDWITAAWAVVASQAIGSWYIGPRDHDLGYVDHSRSYDNMPSTRILALILIFLTIPSFILTGLPLPVSWSTMDISTPLTVGCVLPSYDRYRRHVLTLDDYIAESKHISSGARIILWPEGAVTFHSAQEREDAFVKIREKVEGSYVGVSFEETISDSADPTERTSLTRTGLVIISQYSDKPHHIYYKRNLVPFAESFRLRHSDLPPSIFDFHLPKPKSVSNRSIPITSSICLDFAQPFPFAELDSRPALILAPARTWDRTVGHAMWLQAKQRAEELGSMVLWCDGGEGGVSGVAGRGYSDVTQVGQGSFIRTIGIQHPFNDQRTPFARFGDCVLLLFWFSNLHLPPTSLRNNPPQSKLAHSLRGSLRNLTWKASTTDLSRRVFQRKRVVSTENTIKQDSSTEDFHFITKEDLDLSLPLTSVLDITFASDPGPSDPTILSRDRYINHPTANCTKTTLSPSFLSPLVIPDSLPHPRVSTYTSRTLTSSESSPTFTEFAHIASSFPSPPTHIPTTTPTLSTEARPEPLHISHNTPSFISPISEINPSSVLSSKRVKTRTKGFLRLPSFLSSWKNSSPLSHSHLPIMSGVKGTDVVDFGGEMDYSHVKWFQEAPQRPPQQHHQQHQGEPYQPSPHVIDQNEGFIYALSAAPNVLYQRYKQFGQLGVLGWCSEFAELIDNLKELGFAGNMFVTTRAQALKCCEEIMQLRMEDVKMQLVLMYLSTQVSRLRRFLDVDKVWNDYPDMGFPLDVTK</sequence>
<name>A0A409VLM0_PSICY</name>
<reference evidence="3 4" key="1">
    <citation type="journal article" date="2018" name="Evol. Lett.">
        <title>Horizontal gene cluster transfer increased hallucinogenic mushroom diversity.</title>
        <authorList>
            <person name="Reynolds H.T."/>
            <person name="Vijayakumar V."/>
            <person name="Gluck-Thaler E."/>
            <person name="Korotkin H.B."/>
            <person name="Matheny P.B."/>
            <person name="Slot J.C."/>
        </authorList>
    </citation>
    <scope>NUCLEOTIDE SEQUENCE [LARGE SCALE GENOMIC DNA]</scope>
    <source>
        <strain evidence="3 4">2631</strain>
    </source>
</reference>
<keyword evidence="2" id="KW-0472">Membrane</keyword>
<protein>
    <recommendedName>
        <fullName evidence="5">CN hydrolase domain-containing protein</fullName>
    </recommendedName>
</protein>
<keyword evidence="4" id="KW-1185">Reference proteome</keyword>
<feature type="transmembrane region" description="Helical" evidence="2">
    <location>
        <begin position="61"/>
        <end position="80"/>
    </location>
</feature>
<dbReference type="SUPFAM" id="SSF56317">
    <property type="entry name" value="Carbon-nitrogen hydrolase"/>
    <property type="match status" value="1"/>
</dbReference>
<dbReference type="GO" id="GO:0016020">
    <property type="term" value="C:membrane"/>
    <property type="evidence" value="ECO:0007669"/>
    <property type="project" value="InterPro"/>
</dbReference>